<dbReference type="InterPro" id="IPR041505">
    <property type="entry name" value="Dis3_CSD2"/>
</dbReference>
<dbReference type="OrthoDB" id="372421at2759"/>
<dbReference type="PANTHER" id="PTHR23355">
    <property type="entry name" value="RIBONUCLEASE"/>
    <property type="match status" value="1"/>
</dbReference>
<proteinExistence type="inferred from homology"/>
<dbReference type="GO" id="GO:0010587">
    <property type="term" value="P:miRNA catabolic process"/>
    <property type="evidence" value="ECO:0007669"/>
    <property type="project" value="TreeGrafter"/>
</dbReference>
<dbReference type="Pfam" id="PF00773">
    <property type="entry name" value="RNB"/>
    <property type="match status" value="1"/>
</dbReference>
<dbReference type="GO" id="GO:0003723">
    <property type="term" value="F:RNA binding"/>
    <property type="evidence" value="ECO:0007669"/>
    <property type="project" value="InterPro"/>
</dbReference>
<dbReference type="PANTHER" id="PTHR23355:SF9">
    <property type="entry name" value="DIS3-LIKE EXONUCLEASE 2"/>
    <property type="match status" value="1"/>
</dbReference>
<dbReference type="KEGG" id="dqu:106743334"/>
<dbReference type="InterPro" id="IPR022966">
    <property type="entry name" value="RNase_II/R_CS"/>
</dbReference>
<dbReference type="AlphaFoldDB" id="A0A6P3X2H0"/>
<evidence type="ECO:0000256" key="2">
    <source>
        <dbReference type="SAM" id="MobiDB-lite"/>
    </source>
</evidence>
<dbReference type="Pfam" id="PF17849">
    <property type="entry name" value="OB_Dis3"/>
    <property type="match status" value="1"/>
</dbReference>
<keyword evidence="4" id="KW-1185">Reference proteome</keyword>
<dbReference type="Proteomes" id="UP000515204">
    <property type="component" value="Unplaced"/>
</dbReference>
<dbReference type="GO" id="GO:0000932">
    <property type="term" value="C:P-body"/>
    <property type="evidence" value="ECO:0007669"/>
    <property type="project" value="TreeGrafter"/>
</dbReference>
<dbReference type="Gene3D" id="2.40.50.140">
    <property type="entry name" value="Nucleic acid-binding proteins"/>
    <property type="match status" value="1"/>
</dbReference>
<name>A0A6P3X2H0_DINQU</name>
<feature type="domain" description="RNB" evidence="3">
    <location>
        <begin position="518"/>
        <end position="881"/>
    </location>
</feature>
<dbReference type="GO" id="GO:0006402">
    <property type="term" value="P:mRNA catabolic process"/>
    <property type="evidence" value="ECO:0007669"/>
    <property type="project" value="TreeGrafter"/>
</dbReference>
<dbReference type="RefSeq" id="XP_014472561.1">
    <property type="nucleotide sequence ID" value="XM_014617075.1"/>
</dbReference>
<dbReference type="InterPro" id="IPR012340">
    <property type="entry name" value="NA-bd_OB-fold"/>
</dbReference>
<dbReference type="Pfam" id="PF17877">
    <property type="entry name" value="Dis3l2_C_term"/>
    <property type="match status" value="1"/>
</dbReference>
<comment type="similarity">
    <text evidence="1">Belongs to the RNR ribonuclease family.</text>
</comment>
<gene>
    <name evidence="5" type="primary">LOC106743334</name>
</gene>
<evidence type="ECO:0000256" key="1">
    <source>
        <dbReference type="RuleBase" id="RU003901"/>
    </source>
</evidence>
<dbReference type="Gene3D" id="2.40.50.690">
    <property type="match status" value="1"/>
</dbReference>
<protein>
    <submittedName>
        <fullName evidence="5">DIS3-like exonuclease 2 isoform X1</fullName>
    </submittedName>
</protein>
<evidence type="ECO:0000259" key="3">
    <source>
        <dbReference type="SMART" id="SM00955"/>
    </source>
</evidence>
<evidence type="ECO:0000313" key="5">
    <source>
        <dbReference type="RefSeq" id="XP_014472561.1"/>
    </source>
</evidence>
<dbReference type="PROSITE" id="PS01175">
    <property type="entry name" value="RIBONUCLEASE_II"/>
    <property type="match status" value="1"/>
</dbReference>
<dbReference type="Gene3D" id="2.40.50.700">
    <property type="match status" value="1"/>
</dbReference>
<dbReference type="InterPro" id="IPR001900">
    <property type="entry name" value="RNase_II/R"/>
</dbReference>
<evidence type="ECO:0000313" key="4">
    <source>
        <dbReference type="Proteomes" id="UP000515204"/>
    </source>
</evidence>
<organism evidence="4 5">
    <name type="scientific">Dinoponera quadriceps</name>
    <name type="common">South American ant</name>
    <dbReference type="NCBI Taxonomy" id="609295"/>
    <lineage>
        <taxon>Eukaryota</taxon>
        <taxon>Metazoa</taxon>
        <taxon>Ecdysozoa</taxon>
        <taxon>Arthropoda</taxon>
        <taxon>Hexapoda</taxon>
        <taxon>Insecta</taxon>
        <taxon>Pterygota</taxon>
        <taxon>Neoptera</taxon>
        <taxon>Endopterygota</taxon>
        <taxon>Hymenoptera</taxon>
        <taxon>Apocrita</taxon>
        <taxon>Aculeata</taxon>
        <taxon>Formicoidea</taxon>
        <taxon>Formicidae</taxon>
        <taxon>Ponerinae</taxon>
        <taxon>Ponerini</taxon>
        <taxon>Dinoponera</taxon>
    </lineage>
</organism>
<dbReference type="GO" id="GO:0000175">
    <property type="term" value="F:3'-5'-RNA exonuclease activity"/>
    <property type="evidence" value="ECO:0007669"/>
    <property type="project" value="TreeGrafter"/>
</dbReference>
<dbReference type="SMART" id="SM00955">
    <property type="entry name" value="RNB"/>
    <property type="match status" value="1"/>
</dbReference>
<sequence length="1018" mass="115050">MATTRTSAASCGQKPIVLSDIDLKQTMKKIRRGSRGKKHQSITLRRHNQKVILDSVRDDIDAVQDNVLMELGAQLAIKLKVSKNCKIKVDRAIHNWTALCETQEQVTSNSSGYETDIAQVNKVPLHANISWVSWNRRSASDITHDIRDESKSTEEEKEMNRTTATTSFSKIDILDTCKLVDRLMGKDVEVCENDAENISDGTQNAVSNCKSKLKLKMDKVTVADYLCSSQIQEKHLVTNQVDGKSPKKSRKNKMATRESTKENTQKEWCCAEEEVVKDSAAKKTKNTRETKQSPKNTFLDHIPVLEMKEILKNQASSNVQYKKGTLRVNPRYSNYAYISIAGEERDLLINGIIDRNRAFDGDLVVARINSEENWQTLANGTIQKTGTVVCILDKVHPRKVIGCLAQHVGKHQPYVLIKPKDLRVPLIRIYSKSLPSSYHSQPDLYNNAIFLIVINRWVQPSYASGKVLQIVGEAGDLNAELMAILLENNLDILPYRQELLQGLPNGDYVLTNADTKGREDWRNECVFTIDPVTAVDLDDAVSCKVLKNGNYEVAVHISDVTHYLEFLSPLDEEISKRATTVYLPHTSYHMLPEQLCRVCSLLPGKDKLAFSVIWELTPNAEIVKHRFAKTVIRSCCQMSYDSAQIMIDNSGGSSSEKDLNIKGDFTASLLSVVVNNLFKLSVILRDKRFANGALNLNQPKIHICMEPTISREYGIPIPVNYQLEEKKDSNRLIEEFMLLANMTVAAQLYSTIPETALLRIHRDPIKHSLVTTCETLRKYGVHLDIETAGTLYASIQRYEKDLLEYNSSKINDTLQYIMMVITNVCSKAMARAEYKCASTVSSISDLRHYALNAPLYTHFTSPIRRYPDCIVHRLLYATIENKPLPKKWTARFCSKIANNCNVKKYSAKIAQEQSTELFFVHMVDLAGGFDTPAIVVEVKEHSMDIILCDTGIKLRVYFKDIQPTTATVEYSADLSVPTVTVQWKTPPITQIINMFSLVRVRVEKISEKFRLKANLLPQ</sequence>
<feature type="region of interest" description="Disordered" evidence="2">
    <location>
        <begin position="240"/>
        <end position="262"/>
    </location>
</feature>
<dbReference type="GeneID" id="106743334"/>
<accession>A0A6P3X2H0</accession>
<dbReference type="InterPro" id="IPR041093">
    <property type="entry name" value="Dis3l2-like_C"/>
</dbReference>
<reference evidence="5" key="1">
    <citation type="submission" date="2025-08" db="UniProtKB">
        <authorList>
            <consortium name="RefSeq"/>
        </authorList>
    </citation>
    <scope>IDENTIFICATION</scope>
</reference>
<dbReference type="SUPFAM" id="SSF50249">
    <property type="entry name" value="Nucleic acid-binding proteins"/>
    <property type="match status" value="2"/>
</dbReference>
<dbReference type="InterPro" id="IPR050180">
    <property type="entry name" value="RNR_Ribonuclease"/>
</dbReference>